<evidence type="ECO:0008006" key="4">
    <source>
        <dbReference type="Google" id="ProtNLM"/>
    </source>
</evidence>
<dbReference type="RefSeq" id="WP_091735934.1">
    <property type="nucleotide sequence ID" value="NZ_FNNQ01000002.1"/>
</dbReference>
<gene>
    <name evidence="2" type="ORF">SAMN05444487_102173</name>
</gene>
<dbReference type="InterPro" id="IPR027304">
    <property type="entry name" value="Trigger_fact/SurA_dom_sf"/>
</dbReference>
<reference evidence="2 3" key="1">
    <citation type="submission" date="2016-10" db="EMBL/GenBank/DDBJ databases">
        <authorList>
            <person name="de Groot N.N."/>
        </authorList>
    </citation>
    <scope>NUCLEOTIDE SEQUENCE [LARGE SCALE GENOMIC DNA]</scope>
    <source>
        <strain evidence="2 3">DSM 45610</strain>
    </source>
</reference>
<dbReference type="AlphaFoldDB" id="A0A1H2SCM7"/>
<organism evidence="2 3">
    <name type="scientific">Marininema mesophilum</name>
    <dbReference type="NCBI Taxonomy" id="1048340"/>
    <lineage>
        <taxon>Bacteria</taxon>
        <taxon>Bacillati</taxon>
        <taxon>Bacillota</taxon>
        <taxon>Bacilli</taxon>
        <taxon>Bacillales</taxon>
        <taxon>Thermoactinomycetaceae</taxon>
        <taxon>Marininema</taxon>
    </lineage>
</organism>
<dbReference type="SUPFAM" id="SSF109998">
    <property type="entry name" value="Triger factor/SurA peptide-binding domain-like"/>
    <property type="match status" value="1"/>
</dbReference>
<feature type="transmembrane region" description="Helical" evidence="1">
    <location>
        <begin position="6"/>
        <end position="24"/>
    </location>
</feature>
<accession>A0A1H2SCM7</accession>
<keyword evidence="1" id="KW-0472">Membrane</keyword>
<sequence length="207" mass="24250">MKKPWIIFTGLIAFIVVIGVIYILNDEGQEKRIQLISKQISKETKRKPDVFRIINGEKVDEKDFATYKSDIAIQSKLQHKKVPSEKQLTKDYIQQIVLFQEAKKRHVNVSKKEAEKYAEKIRKMIEKNTEGAKFARKIKTTIMKEQGLSTEAYWKSMIDKYEMLKSIGHLKGRLLTGECKECKETKLLPNQRWKKYGERLVQESAIQ</sequence>
<evidence type="ECO:0000256" key="1">
    <source>
        <dbReference type="SAM" id="Phobius"/>
    </source>
</evidence>
<keyword evidence="3" id="KW-1185">Reference proteome</keyword>
<proteinExistence type="predicted"/>
<protein>
    <recommendedName>
        <fullName evidence="4">SurA N-terminal domain-containing protein</fullName>
    </recommendedName>
</protein>
<dbReference type="STRING" id="1048340.SAMN05444487_102173"/>
<evidence type="ECO:0000313" key="2">
    <source>
        <dbReference type="EMBL" id="SDW29258.1"/>
    </source>
</evidence>
<dbReference type="Proteomes" id="UP000198534">
    <property type="component" value="Unassembled WGS sequence"/>
</dbReference>
<evidence type="ECO:0000313" key="3">
    <source>
        <dbReference type="Proteomes" id="UP000198534"/>
    </source>
</evidence>
<keyword evidence="1" id="KW-1133">Transmembrane helix</keyword>
<dbReference type="EMBL" id="FNNQ01000002">
    <property type="protein sequence ID" value="SDW29258.1"/>
    <property type="molecule type" value="Genomic_DNA"/>
</dbReference>
<name>A0A1H2SCM7_9BACL</name>
<keyword evidence="1" id="KW-0812">Transmembrane</keyword>